<protein>
    <submittedName>
        <fullName evidence="2">Uncharacterized protein</fullName>
    </submittedName>
</protein>
<keyword evidence="1" id="KW-0472">Membrane</keyword>
<gene>
    <name evidence="2" type="ORF">K8N75_12450</name>
</gene>
<sequence length="68" mass="7238">MGCISGFTLSTIAVFIGLIISNAFTLNEFILSSIEIGILGMMIGVILVMIGGVFAITVKRILSKFKRG</sequence>
<reference evidence="3" key="1">
    <citation type="journal article" date="2022" name="Microbiol. Resour. Announc.">
        <title>Draft Genome Sequence of a Methanogenic Archaeon from West Spitsbergen Permafrost.</title>
        <authorList>
            <person name="Trubitsyn V."/>
            <person name="Rivkina E."/>
            <person name="Shcherbakova V."/>
        </authorList>
    </citation>
    <scope>NUCLEOTIDE SEQUENCE [LARGE SCALE GENOMIC DNA]</scope>
    <source>
        <strain evidence="3">VT</strain>
    </source>
</reference>
<name>A0A8T5UY36_9EURY</name>
<accession>A0A8T5UY36</accession>
<dbReference type="RefSeq" id="WP_223792391.1">
    <property type="nucleotide sequence ID" value="NZ_JAIOUQ010000016.1"/>
</dbReference>
<keyword evidence="1" id="KW-0812">Transmembrane</keyword>
<keyword evidence="3" id="KW-1185">Reference proteome</keyword>
<proteinExistence type="predicted"/>
<evidence type="ECO:0000256" key="1">
    <source>
        <dbReference type="SAM" id="Phobius"/>
    </source>
</evidence>
<dbReference type="Proteomes" id="UP000825933">
    <property type="component" value="Unassembled WGS sequence"/>
</dbReference>
<keyword evidence="1" id="KW-1133">Transmembrane helix</keyword>
<dbReference type="AlphaFoldDB" id="A0A8T5UY36"/>
<evidence type="ECO:0000313" key="2">
    <source>
        <dbReference type="EMBL" id="MBZ2166846.1"/>
    </source>
</evidence>
<dbReference type="EMBL" id="JAIOUQ010000016">
    <property type="protein sequence ID" value="MBZ2166846.1"/>
    <property type="molecule type" value="Genomic_DNA"/>
</dbReference>
<feature type="transmembrane region" description="Helical" evidence="1">
    <location>
        <begin position="7"/>
        <end position="24"/>
    </location>
</feature>
<comment type="caution">
    <text evidence="2">The sequence shown here is derived from an EMBL/GenBank/DDBJ whole genome shotgun (WGS) entry which is preliminary data.</text>
</comment>
<evidence type="ECO:0000313" key="3">
    <source>
        <dbReference type="Proteomes" id="UP000825933"/>
    </source>
</evidence>
<organism evidence="2 3">
    <name type="scientific">Methanobacterium spitsbergense</name>
    <dbReference type="NCBI Taxonomy" id="2874285"/>
    <lineage>
        <taxon>Archaea</taxon>
        <taxon>Methanobacteriati</taxon>
        <taxon>Methanobacteriota</taxon>
        <taxon>Methanomada group</taxon>
        <taxon>Methanobacteria</taxon>
        <taxon>Methanobacteriales</taxon>
        <taxon>Methanobacteriaceae</taxon>
        <taxon>Methanobacterium</taxon>
    </lineage>
</organism>
<feature type="transmembrane region" description="Helical" evidence="1">
    <location>
        <begin position="36"/>
        <end position="58"/>
    </location>
</feature>